<feature type="compositionally biased region" description="Basic residues" evidence="1">
    <location>
        <begin position="83"/>
        <end position="95"/>
    </location>
</feature>
<evidence type="ECO:0000313" key="2">
    <source>
        <dbReference type="EMBL" id="MCJ2178191.1"/>
    </source>
</evidence>
<accession>A0ABT0AZH8</accession>
<gene>
    <name evidence="2" type="ORF">MTR64_06430</name>
</gene>
<proteinExistence type="predicted"/>
<sequence length="95" mass="10280">MKLLRWAVGGASAYVIYKYSIGRKAKGEDVFATPEKAVAKMTGDPEPAKKKPEARRKTPAAGTAKVLANDAEAAKASSAEKPKRPRAPRKKRETQ</sequence>
<reference evidence="2" key="1">
    <citation type="submission" date="2022-03" db="EMBL/GenBank/DDBJ databases">
        <title>Identification of a novel bacterium isolated from mangrove sediments.</title>
        <authorList>
            <person name="Pan X."/>
        </authorList>
    </citation>
    <scope>NUCLEOTIDE SEQUENCE</scope>
    <source>
        <strain evidence="2">B2580</strain>
    </source>
</reference>
<protein>
    <submittedName>
        <fullName evidence="2">Uncharacterized protein</fullName>
    </submittedName>
</protein>
<dbReference type="RefSeq" id="WP_243991994.1">
    <property type="nucleotide sequence ID" value="NZ_JALHLE010000007.1"/>
</dbReference>
<comment type="caution">
    <text evidence="2">The sequence shown here is derived from an EMBL/GenBank/DDBJ whole genome shotgun (WGS) entry which is preliminary data.</text>
</comment>
<name>A0ABT0AZH8_9SPHN</name>
<organism evidence="2 3">
    <name type="scientific">Novosphingobium album</name>
    <name type="common">ex Hu et al. 2023</name>
    <dbReference type="NCBI Taxonomy" id="2930093"/>
    <lineage>
        <taxon>Bacteria</taxon>
        <taxon>Pseudomonadati</taxon>
        <taxon>Pseudomonadota</taxon>
        <taxon>Alphaproteobacteria</taxon>
        <taxon>Sphingomonadales</taxon>
        <taxon>Sphingomonadaceae</taxon>
        <taxon>Novosphingobium</taxon>
    </lineage>
</organism>
<evidence type="ECO:0000313" key="3">
    <source>
        <dbReference type="Proteomes" id="UP001162880"/>
    </source>
</evidence>
<dbReference type="Proteomes" id="UP001162880">
    <property type="component" value="Unassembled WGS sequence"/>
</dbReference>
<feature type="region of interest" description="Disordered" evidence="1">
    <location>
        <begin position="38"/>
        <end position="95"/>
    </location>
</feature>
<keyword evidence="3" id="KW-1185">Reference proteome</keyword>
<dbReference type="EMBL" id="JALHLE010000007">
    <property type="protein sequence ID" value="MCJ2178191.1"/>
    <property type="molecule type" value="Genomic_DNA"/>
</dbReference>
<evidence type="ECO:0000256" key="1">
    <source>
        <dbReference type="SAM" id="MobiDB-lite"/>
    </source>
</evidence>